<evidence type="ECO:0000256" key="3">
    <source>
        <dbReference type="ARBA" id="ARBA00023082"/>
    </source>
</evidence>
<evidence type="ECO:0000256" key="4">
    <source>
        <dbReference type="ARBA" id="ARBA00023163"/>
    </source>
</evidence>
<evidence type="ECO:0000313" key="7">
    <source>
        <dbReference type="EMBL" id="GAA0207886.1"/>
    </source>
</evidence>
<comment type="caution">
    <text evidence="7">The sequence shown here is derived from an EMBL/GenBank/DDBJ whole genome shotgun (WGS) entry which is preliminary data.</text>
</comment>
<dbReference type="EMBL" id="BAAAFM010000003">
    <property type="protein sequence ID" value="GAA0207886.1"/>
    <property type="molecule type" value="Genomic_DNA"/>
</dbReference>
<dbReference type="InterPro" id="IPR013324">
    <property type="entry name" value="RNA_pol_sigma_r3/r4-like"/>
</dbReference>
<dbReference type="CDD" id="cd06171">
    <property type="entry name" value="Sigma70_r4"/>
    <property type="match status" value="1"/>
</dbReference>
<dbReference type="Gene3D" id="1.20.140.160">
    <property type="match status" value="1"/>
</dbReference>
<feature type="domain" description="RNA polymerase sigma factor 70 region 4 type 2" evidence="6">
    <location>
        <begin position="103"/>
        <end position="155"/>
    </location>
</feature>
<keyword evidence="2" id="KW-0805">Transcription regulation</keyword>
<dbReference type="InterPro" id="IPR013325">
    <property type="entry name" value="RNA_pol_sigma_r2"/>
</dbReference>
<dbReference type="PANTHER" id="PTHR43133:SF25">
    <property type="entry name" value="RNA POLYMERASE SIGMA FACTOR RFAY-RELATED"/>
    <property type="match status" value="1"/>
</dbReference>
<gene>
    <name evidence="7" type="ORF">GCM10009123_14240</name>
</gene>
<organism evidence="7 8">
    <name type="scientific">Kangiella japonica</name>
    <dbReference type="NCBI Taxonomy" id="647384"/>
    <lineage>
        <taxon>Bacteria</taxon>
        <taxon>Pseudomonadati</taxon>
        <taxon>Pseudomonadota</taxon>
        <taxon>Gammaproteobacteria</taxon>
        <taxon>Kangiellales</taxon>
        <taxon>Kangiellaceae</taxon>
        <taxon>Kangiella</taxon>
    </lineage>
</organism>
<dbReference type="InterPro" id="IPR014284">
    <property type="entry name" value="RNA_pol_sigma-70_dom"/>
</dbReference>
<sequence length="168" mass="19384">MNSDSEMNTKLRELIPVIRRFAFSLTGSDHDADDLLQNTLERILQKGVPDDADLMKWAFRVCRNLWIDEYRSRKVRQAATENPELQESVIDGTKTIADHITLEQVQRAMNHLPEDQRSILTLVVSEGLSYKEVSQTLDIPIGTVMSRLSRARQSMVDWFNDHDMRILA</sequence>
<dbReference type="SUPFAM" id="SSF88659">
    <property type="entry name" value="Sigma3 and sigma4 domains of RNA polymerase sigma factors"/>
    <property type="match status" value="1"/>
</dbReference>
<dbReference type="InterPro" id="IPR013249">
    <property type="entry name" value="RNA_pol_sigma70_r4_t2"/>
</dbReference>
<evidence type="ECO:0000256" key="2">
    <source>
        <dbReference type="ARBA" id="ARBA00023015"/>
    </source>
</evidence>
<keyword evidence="4" id="KW-0804">Transcription</keyword>
<dbReference type="PANTHER" id="PTHR43133">
    <property type="entry name" value="RNA POLYMERASE ECF-TYPE SIGMA FACTO"/>
    <property type="match status" value="1"/>
</dbReference>
<reference evidence="7 8" key="1">
    <citation type="journal article" date="2019" name="Int. J. Syst. Evol. Microbiol.">
        <title>The Global Catalogue of Microorganisms (GCM) 10K type strain sequencing project: providing services to taxonomists for standard genome sequencing and annotation.</title>
        <authorList>
            <consortium name="The Broad Institute Genomics Platform"/>
            <consortium name="The Broad Institute Genome Sequencing Center for Infectious Disease"/>
            <person name="Wu L."/>
            <person name="Ma J."/>
        </authorList>
    </citation>
    <scope>NUCLEOTIDE SEQUENCE [LARGE SCALE GENOMIC DNA]</scope>
    <source>
        <strain evidence="7 8">JCM 16211</strain>
    </source>
</reference>
<evidence type="ECO:0000313" key="8">
    <source>
        <dbReference type="Proteomes" id="UP001501221"/>
    </source>
</evidence>
<protein>
    <submittedName>
        <fullName evidence="7">RNA polymerase sigma factor</fullName>
    </submittedName>
</protein>
<dbReference type="Pfam" id="PF04542">
    <property type="entry name" value="Sigma70_r2"/>
    <property type="match status" value="1"/>
</dbReference>
<feature type="domain" description="RNA polymerase sigma-70 region 2" evidence="5">
    <location>
        <begin position="13"/>
        <end position="74"/>
    </location>
</feature>
<dbReference type="SUPFAM" id="SSF88946">
    <property type="entry name" value="Sigma2 domain of RNA polymerase sigma factors"/>
    <property type="match status" value="1"/>
</dbReference>
<comment type="similarity">
    <text evidence="1">Belongs to the sigma-70 factor family. ECF subfamily.</text>
</comment>
<keyword evidence="8" id="KW-1185">Reference proteome</keyword>
<name>A0ABN0SZW2_9GAMM</name>
<dbReference type="Pfam" id="PF08281">
    <property type="entry name" value="Sigma70_r4_2"/>
    <property type="match status" value="1"/>
</dbReference>
<dbReference type="NCBIfam" id="TIGR02937">
    <property type="entry name" value="sigma70-ECF"/>
    <property type="match status" value="1"/>
</dbReference>
<dbReference type="InterPro" id="IPR039425">
    <property type="entry name" value="RNA_pol_sigma-70-like"/>
</dbReference>
<evidence type="ECO:0000256" key="1">
    <source>
        <dbReference type="ARBA" id="ARBA00010641"/>
    </source>
</evidence>
<accession>A0ABN0SZW2</accession>
<evidence type="ECO:0000259" key="6">
    <source>
        <dbReference type="Pfam" id="PF08281"/>
    </source>
</evidence>
<proteinExistence type="inferred from homology"/>
<evidence type="ECO:0000259" key="5">
    <source>
        <dbReference type="Pfam" id="PF04542"/>
    </source>
</evidence>
<dbReference type="InterPro" id="IPR007627">
    <property type="entry name" value="RNA_pol_sigma70_r2"/>
</dbReference>
<dbReference type="Proteomes" id="UP001501221">
    <property type="component" value="Unassembled WGS sequence"/>
</dbReference>
<keyword evidence="3" id="KW-0731">Sigma factor</keyword>